<gene>
    <name evidence="1" type="ORF">K4G66_31075</name>
</gene>
<evidence type="ECO:0000313" key="1">
    <source>
        <dbReference type="EMBL" id="WKN36810.1"/>
    </source>
</evidence>
<organism evidence="1">
    <name type="scientific">Roseihalotalea indica</name>
    <dbReference type="NCBI Taxonomy" id="2867963"/>
    <lineage>
        <taxon>Bacteria</taxon>
        <taxon>Pseudomonadati</taxon>
        <taxon>Bacteroidota</taxon>
        <taxon>Cytophagia</taxon>
        <taxon>Cytophagales</taxon>
        <taxon>Catalimonadaceae</taxon>
        <taxon>Roseihalotalea</taxon>
    </lineage>
</organism>
<accession>A0AA49GQC9</accession>
<dbReference type="AlphaFoldDB" id="A0AA49GQC9"/>
<name>A0AA49GQC9_9BACT</name>
<sequence length="59" mass="6472">MLLIDTEGLSQYYQVNNGRFTVPAKAKVRIVCQISSLGSSQADSNWPGVVQDCTLTVRL</sequence>
<protein>
    <submittedName>
        <fullName evidence="1">Uncharacterized protein</fullName>
    </submittedName>
</protein>
<reference evidence="1" key="1">
    <citation type="journal article" date="2023" name="Comput. Struct. Biotechnol. J.">
        <title>Discovery of a novel marine Bacteroidetes with a rich repertoire of carbohydrate-active enzymes.</title>
        <authorList>
            <person name="Chen B."/>
            <person name="Liu G."/>
            <person name="Chen Q."/>
            <person name="Wang H."/>
            <person name="Liu L."/>
            <person name="Tang K."/>
        </authorList>
    </citation>
    <scope>NUCLEOTIDE SEQUENCE</scope>
    <source>
        <strain evidence="1">TK19036</strain>
    </source>
</reference>
<reference evidence="1" key="2">
    <citation type="journal article" date="2024" name="Antonie Van Leeuwenhoek">
        <title>Roseihalotalea indica gen. nov., sp. nov., a halophilic Bacteroidetes from mesopelagic Southwest Indian Ocean with higher carbohydrate metabolic potential.</title>
        <authorList>
            <person name="Chen B."/>
            <person name="Zhang M."/>
            <person name="Lin D."/>
            <person name="Ye J."/>
            <person name="Tang K."/>
        </authorList>
    </citation>
    <scope>NUCLEOTIDE SEQUENCE</scope>
    <source>
        <strain evidence="1">TK19036</strain>
    </source>
</reference>
<dbReference type="EMBL" id="CP120682">
    <property type="protein sequence ID" value="WKN36810.1"/>
    <property type="molecule type" value="Genomic_DNA"/>
</dbReference>
<proteinExistence type="predicted"/>